<dbReference type="RefSeq" id="WP_135960074.1">
    <property type="nucleotide sequence ID" value="NZ_SRYM01000118.1"/>
</dbReference>
<sequence>MKTSRFFTAILALVLCVNFISCGDDDERVESNTTDYVSDILPIETGVFYFDGLGNYTNYGEECWFNIENQGKISVIEEGEDINVIFEYSDEGDTDTYRKGVKQGNEIEWYGNNGYAPNYRDIQFLFYFALTTNGKKALVKHSYGTQNKDFYYLK</sequence>
<evidence type="ECO:0000313" key="3">
    <source>
        <dbReference type="Proteomes" id="UP000310032"/>
    </source>
</evidence>
<dbReference type="EMBL" id="SRYM01000118">
    <property type="protein sequence ID" value="TGY52074.1"/>
    <property type="molecule type" value="Genomic_DNA"/>
</dbReference>
<comment type="caution">
    <text evidence="2">The sequence shown here is derived from an EMBL/GenBank/DDBJ whole genome shotgun (WGS) entry which is preliminary data.</text>
</comment>
<feature type="chain" id="PRO_5020685962" description="Lipoprotein" evidence="1">
    <location>
        <begin position="24"/>
        <end position="154"/>
    </location>
</feature>
<proteinExistence type="predicted"/>
<feature type="signal peptide" evidence="1">
    <location>
        <begin position="1"/>
        <end position="23"/>
    </location>
</feature>
<gene>
    <name evidence="2" type="ORF">E5342_18930</name>
</gene>
<evidence type="ECO:0000313" key="2">
    <source>
        <dbReference type="EMBL" id="TGY52074.1"/>
    </source>
</evidence>
<evidence type="ECO:0000256" key="1">
    <source>
        <dbReference type="SAM" id="SignalP"/>
    </source>
</evidence>
<evidence type="ECO:0008006" key="4">
    <source>
        <dbReference type="Google" id="ProtNLM"/>
    </source>
</evidence>
<name>A0A4S2ED70_PARDI</name>
<dbReference type="AlphaFoldDB" id="A0A4S2ED70"/>
<dbReference type="Proteomes" id="UP000310032">
    <property type="component" value="Unassembled WGS sequence"/>
</dbReference>
<keyword evidence="1" id="KW-0732">Signal</keyword>
<reference evidence="2 3" key="1">
    <citation type="submission" date="2019-04" db="EMBL/GenBank/DDBJ databases">
        <title>Microbes associate with the intestines of laboratory mice.</title>
        <authorList>
            <person name="Navarre W."/>
            <person name="Wong E."/>
            <person name="Huang K."/>
            <person name="Tropini C."/>
            <person name="Ng K."/>
            <person name="Yu B."/>
        </authorList>
    </citation>
    <scope>NUCLEOTIDE SEQUENCE [LARGE SCALE GENOMIC DNA]</scope>
    <source>
        <strain evidence="2 3">NM39_I3</strain>
    </source>
</reference>
<protein>
    <recommendedName>
        <fullName evidence="4">Lipoprotein</fullName>
    </recommendedName>
</protein>
<accession>A0A4S2ED70</accession>
<organism evidence="2 3">
    <name type="scientific">Parabacteroides distasonis</name>
    <dbReference type="NCBI Taxonomy" id="823"/>
    <lineage>
        <taxon>Bacteria</taxon>
        <taxon>Pseudomonadati</taxon>
        <taxon>Bacteroidota</taxon>
        <taxon>Bacteroidia</taxon>
        <taxon>Bacteroidales</taxon>
        <taxon>Tannerellaceae</taxon>
        <taxon>Parabacteroides</taxon>
    </lineage>
</organism>